<comment type="caution">
    <text evidence="2">The sequence shown here is derived from an EMBL/GenBank/DDBJ whole genome shotgun (WGS) entry which is preliminary data.</text>
</comment>
<dbReference type="AlphaFoldDB" id="A0A7Y5EGJ5"/>
<name>A0A7Y5EGJ5_9GAMM</name>
<dbReference type="Proteomes" id="UP000523161">
    <property type="component" value="Unassembled WGS sequence"/>
</dbReference>
<keyword evidence="1" id="KW-0472">Membrane</keyword>
<dbReference type="RefSeq" id="WP_173499708.1">
    <property type="nucleotide sequence ID" value="NZ_JABSOD010000002.1"/>
</dbReference>
<evidence type="ECO:0000313" key="2">
    <source>
        <dbReference type="EMBL" id="NRQ41460.1"/>
    </source>
</evidence>
<dbReference type="EMBL" id="JABSOD010000002">
    <property type="protein sequence ID" value="NRQ41460.1"/>
    <property type="molecule type" value="Genomic_DNA"/>
</dbReference>
<keyword evidence="3" id="KW-1185">Reference proteome</keyword>
<keyword evidence="1" id="KW-1133">Transmembrane helix</keyword>
<organism evidence="2 3">
    <name type="scientific">Rheinheimera lutimaris</name>
    <dbReference type="NCBI Taxonomy" id="2740584"/>
    <lineage>
        <taxon>Bacteria</taxon>
        <taxon>Pseudomonadati</taxon>
        <taxon>Pseudomonadota</taxon>
        <taxon>Gammaproteobacteria</taxon>
        <taxon>Chromatiales</taxon>
        <taxon>Chromatiaceae</taxon>
        <taxon>Rheinheimera</taxon>
    </lineage>
</organism>
<keyword evidence="1" id="KW-0812">Transmembrane</keyword>
<sequence length="71" mass="7939">MLKLTLQQKIRLWLWQHRRSVVIALFCLPAPLLMLAYNSLLSTDSTLLPLLTLAQLASAALLVIVVLILSD</sequence>
<gene>
    <name evidence="2" type="ORF">HRH59_02580</name>
</gene>
<feature type="transmembrane region" description="Helical" evidence="1">
    <location>
        <begin position="47"/>
        <end position="69"/>
    </location>
</feature>
<proteinExistence type="predicted"/>
<accession>A0A7Y5EGJ5</accession>
<evidence type="ECO:0000313" key="3">
    <source>
        <dbReference type="Proteomes" id="UP000523161"/>
    </source>
</evidence>
<reference evidence="2 3" key="1">
    <citation type="submission" date="2020-06" db="EMBL/GenBank/DDBJ databases">
        <title>Rheinheimera sp. nov., a marine bacterium isolated from coastal.</title>
        <authorList>
            <person name="Yu Q."/>
            <person name="Qi Y."/>
            <person name="Pu J."/>
        </authorList>
    </citation>
    <scope>NUCLEOTIDE SEQUENCE [LARGE SCALE GENOMIC DNA]</scope>
    <source>
        <strain evidence="2 3">YQF-2</strain>
    </source>
</reference>
<protein>
    <submittedName>
        <fullName evidence="2">Uncharacterized protein</fullName>
    </submittedName>
</protein>
<feature type="transmembrane region" description="Helical" evidence="1">
    <location>
        <begin position="21"/>
        <end position="41"/>
    </location>
</feature>
<evidence type="ECO:0000256" key="1">
    <source>
        <dbReference type="SAM" id="Phobius"/>
    </source>
</evidence>